<reference evidence="2" key="1">
    <citation type="submission" date="2020-06" db="EMBL/GenBank/DDBJ databases">
        <title>Draft genome of Bugula neritina, a colonial animal packing powerful symbionts and potential medicines.</title>
        <authorList>
            <person name="Rayko M."/>
        </authorList>
    </citation>
    <scope>NUCLEOTIDE SEQUENCE [LARGE SCALE GENOMIC DNA]</scope>
    <source>
        <strain evidence="2">Kwan_BN1</strain>
    </source>
</reference>
<accession>A0A7J7JTP5</accession>
<keyword evidence="1" id="KW-0812">Transmembrane</keyword>
<sequence>MYILHKNFTVTQFIWLNKGMSGAVAVDHDTYWVNIMSSEVAQLQGSLAKTTPSDAQKLSSSGCYIMFSICVFSLFIFFAQ</sequence>
<proteinExistence type="predicted"/>
<evidence type="ECO:0000313" key="2">
    <source>
        <dbReference type="EMBL" id="KAF6029377.1"/>
    </source>
</evidence>
<gene>
    <name evidence="2" type="ORF">EB796_012315</name>
</gene>
<protein>
    <submittedName>
        <fullName evidence="2">Uncharacterized protein</fullName>
    </submittedName>
</protein>
<feature type="transmembrane region" description="Helical" evidence="1">
    <location>
        <begin position="58"/>
        <end position="79"/>
    </location>
</feature>
<name>A0A7J7JTP5_BUGNE</name>
<dbReference type="Proteomes" id="UP000593567">
    <property type="component" value="Unassembled WGS sequence"/>
</dbReference>
<dbReference type="AlphaFoldDB" id="A0A7J7JTP5"/>
<keyword evidence="1" id="KW-1133">Transmembrane helix</keyword>
<evidence type="ECO:0000313" key="3">
    <source>
        <dbReference type="Proteomes" id="UP000593567"/>
    </source>
</evidence>
<dbReference type="EMBL" id="VXIV02001819">
    <property type="protein sequence ID" value="KAF6029377.1"/>
    <property type="molecule type" value="Genomic_DNA"/>
</dbReference>
<evidence type="ECO:0000256" key="1">
    <source>
        <dbReference type="SAM" id="Phobius"/>
    </source>
</evidence>
<organism evidence="2 3">
    <name type="scientific">Bugula neritina</name>
    <name type="common">Brown bryozoan</name>
    <name type="synonym">Sertularia neritina</name>
    <dbReference type="NCBI Taxonomy" id="10212"/>
    <lineage>
        <taxon>Eukaryota</taxon>
        <taxon>Metazoa</taxon>
        <taxon>Spiralia</taxon>
        <taxon>Lophotrochozoa</taxon>
        <taxon>Bryozoa</taxon>
        <taxon>Gymnolaemata</taxon>
        <taxon>Cheilostomatida</taxon>
        <taxon>Flustrina</taxon>
        <taxon>Buguloidea</taxon>
        <taxon>Bugulidae</taxon>
        <taxon>Bugula</taxon>
    </lineage>
</organism>
<keyword evidence="3" id="KW-1185">Reference proteome</keyword>
<keyword evidence="1" id="KW-0472">Membrane</keyword>
<comment type="caution">
    <text evidence="2">The sequence shown here is derived from an EMBL/GenBank/DDBJ whole genome shotgun (WGS) entry which is preliminary data.</text>
</comment>